<name>A0ABS8SJA9_DATST</name>
<dbReference type="EMBL" id="JACEIK010000545">
    <property type="protein sequence ID" value="MCD7458837.1"/>
    <property type="molecule type" value="Genomic_DNA"/>
</dbReference>
<organism evidence="1 2">
    <name type="scientific">Datura stramonium</name>
    <name type="common">Jimsonweed</name>
    <name type="synonym">Common thornapple</name>
    <dbReference type="NCBI Taxonomy" id="4076"/>
    <lineage>
        <taxon>Eukaryota</taxon>
        <taxon>Viridiplantae</taxon>
        <taxon>Streptophyta</taxon>
        <taxon>Embryophyta</taxon>
        <taxon>Tracheophyta</taxon>
        <taxon>Spermatophyta</taxon>
        <taxon>Magnoliopsida</taxon>
        <taxon>eudicotyledons</taxon>
        <taxon>Gunneridae</taxon>
        <taxon>Pentapetalae</taxon>
        <taxon>asterids</taxon>
        <taxon>lamiids</taxon>
        <taxon>Solanales</taxon>
        <taxon>Solanaceae</taxon>
        <taxon>Solanoideae</taxon>
        <taxon>Datureae</taxon>
        <taxon>Datura</taxon>
    </lineage>
</organism>
<evidence type="ECO:0000313" key="2">
    <source>
        <dbReference type="Proteomes" id="UP000823775"/>
    </source>
</evidence>
<feature type="non-terminal residue" evidence="1">
    <location>
        <position position="1"/>
    </location>
</feature>
<accession>A0ABS8SJA9</accession>
<protein>
    <submittedName>
        <fullName evidence="1">Uncharacterized protein</fullName>
    </submittedName>
</protein>
<evidence type="ECO:0000313" key="1">
    <source>
        <dbReference type="EMBL" id="MCD7458837.1"/>
    </source>
</evidence>
<reference evidence="1 2" key="1">
    <citation type="journal article" date="2021" name="BMC Genomics">
        <title>Datura genome reveals duplications of psychoactive alkaloid biosynthetic genes and high mutation rate following tissue culture.</title>
        <authorList>
            <person name="Rajewski A."/>
            <person name="Carter-House D."/>
            <person name="Stajich J."/>
            <person name="Litt A."/>
        </authorList>
    </citation>
    <scope>NUCLEOTIDE SEQUENCE [LARGE SCALE GENOMIC DNA]</scope>
    <source>
        <strain evidence="1">AR-01</strain>
    </source>
</reference>
<proteinExistence type="predicted"/>
<comment type="caution">
    <text evidence="1">The sequence shown here is derived from an EMBL/GenBank/DDBJ whole genome shotgun (WGS) entry which is preliminary data.</text>
</comment>
<dbReference type="Proteomes" id="UP000823775">
    <property type="component" value="Unassembled WGS sequence"/>
</dbReference>
<sequence length="68" mass="8214">YWNEGEEVGMNKSKSWHLPLYRPHLHDQHRETHALLCNERHEAQALQCDQRREVHSMLYNQPCDATQF</sequence>
<gene>
    <name evidence="1" type="ORF">HAX54_039363</name>
</gene>
<keyword evidence="2" id="KW-1185">Reference proteome</keyword>